<organism evidence="1 2">
    <name type="scientific">Synaphobranchus kaupii</name>
    <name type="common">Kaup's arrowtooth eel</name>
    <dbReference type="NCBI Taxonomy" id="118154"/>
    <lineage>
        <taxon>Eukaryota</taxon>
        <taxon>Metazoa</taxon>
        <taxon>Chordata</taxon>
        <taxon>Craniata</taxon>
        <taxon>Vertebrata</taxon>
        <taxon>Euteleostomi</taxon>
        <taxon>Actinopterygii</taxon>
        <taxon>Neopterygii</taxon>
        <taxon>Teleostei</taxon>
        <taxon>Anguilliformes</taxon>
        <taxon>Synaphobranchidae</taxon>
        <taxon>Synaphobranchus</taxon>
    </lineage>
</organism>
<accession>A0A9Q1F680</accession>
<name>A0A9Q1F680_SYNKA</name>
<keyword evidence="2" id="KW-1185">Reference proteome</keyword>
<dbReference type="Proteomes" id="UP001152622">
    <property type="component" value="Chromosome 8"/>
</dbReference>
<protein>
    <recommendedName>
        <fullName evidence="3">HTH-like domain-containing protein</fullName>
    </recommendedName>
</protein>
<evidence type="ECO:0000313" key="2">
    <source>
        <dbReference type="Proteomes" id="UP001152622"/>
    </source>
</evidence>
<evidence type="ECO:0008006" key="3">
    <source>
        <dbReference type="Google" id="ProtNLM"/>
    </source>
</evidence>
<sequence>MKRVILTEEERMEVLIEAHAGHFGARRMQEKIRKIQHGCPSSDGRSEHTWSLLKWMLSSEHPQESSPTYSHLTHQSATLLDRVDV</sequence>
<reference evidence="1" key="1">
    <citation type="journal article" date="2023" name="Science">
        <title>Genome structures resolve the early diversification of teleost fishes.</title>
        <authorList>
            <person name="Parey E."/>
            <person name="Louis A."/>
            <person name="Montfort J."/>
            <person name="Bouchez O."/>
            <person name="Roques C."/>
            <person name="Iampietro C."/>
            <person name="Lluch J."/>
            <person name="Castinel A."/>
            <person name="Donnadieu C."/>
            <person name="Desvignes T."/>
            <person name="Floi Bucao C."/>
            <person name="Jouanno E."/>
            <person name="Wen M."/>
            <person name="Mejri S."/>
            <person name="Dirks R."/>
            <person name="Jansen H."/>
            <person name="Henkel C."/>
            <person name="Chen W.J."/>
            <person name="Zahm M."/>
            <person name="Cabau C."/>
            <person name="Klopp C."/>
            <person name="Thompson A.W."/>
            <person name="Robinson-Rechavi M."/>
            <person name="Braasch I."/>
            <person name="Lecointre G."/>
            <person name="Bobe J."/>
            <person name="Postlethwait J.H."/>
            <person name="Berthelot C."/>
            <person name="Roest Crollius H."/>
            <person name="Guiguen Y."/>
        </authorList>
    </citation>
    <scope>NUCLEOTIDE SEQUENCE</scope>
    <source>
        <strain evidence="1">WJC10195</strain>
    </source>
</reference>
<gene>
    <name evidence="1" type="ORF">SKAU_G00233920</name>
</gene>
<dbReference type="AlphaFoldDB" id="A0A9Q1F680"/>
<evidence type="ECO:0000313" key="1">
    <source>
        <dbReference type="EMBL" id="KAJ8351916.1"/>
    </source>
</evidence>
<dbReference type="EMBL" id="JAINUF010000008">
    <property type="protein sequence ID" value="KAJ8351916.1"/>
    <property type="molecule type" value="Genomic_DNA"/>
</dbReference>
<dbReference type="OrthoDB" id="8187670at2759"/>
<proteinExistence type="predicted"/>
<comment type="caution">
    <text evidence="1">The sequence shown here is derived from an EMBL/GenBank/DDBJ whole genome shotgun (WGS) entry which is preliminary data.</text>
</comment>